<evidence type="ECO:0000259" key="2">
    <source>
        <dbReference type="PROSITE" id="PS50011"/>
    </source>
</evidence>
<dbReference type="SUPFAM" id="SSF56112">
    <property type="entry name" value="Protein kinase-like (PK-like)"/>
    <property type="match status" value="1"/>
</dbReference>
<dbReference type="PROSITE" id="PS50011">
    <property type="entry name" value="PROTEIN_KINASE_DOM"/>
    <property type="match status" value="1"/>
</dbReference>
<dbReference type="GO" id="GO:0004672">
    <property type="term" value="F:protein kinase activity"/>
    <property type="evidence" value="ECO:0007669"/>
    <property type="project" value="InterPro"/>
</dbReference>
<dbReference type="SMART" id="SM00220">
    <property type="entry name" value="S_TKc"/>
    <property type="match status" value="1"/>
</dbReference>
<comment type="caution">
    <text evidence="3">The sequence shown here is derived from an EMBL/GenBank/DDBJ whole genome shotgun (WGS) entry which is preliminary data.</text>
</comment>
<organism evidence="3 4">
    <name type="scientific">Puccinia graminis f. sp. tritici</name>
    <dbReference type="NCBI Taxonomy" id="56615"/>
    <lineage>
        <taxon>Eukaryota</taxon>
        <taxon>Fungi</taxon>
        <taxon>Dikarya</taxon>
        <taxon>Basidiomycota</taxon>
        <taxon>Pucciniomycotina</taxon>
        <taxon>Pucciniomycetes</taxon>
        <taxon>Pucciniales</taxon>
        <taxon>Pucciniaceae</taxon>
        <taxon>Puccinia</taxon>
    </lineage>
</organism>
<feature type="transmembrane region" description="Helical" evidence="1">
    <location>
        <begin position="12"/>
        <end position="40"/>
    </location>
</feature>
<dbReference type="OrthoDB" id="2279611at2759"/>
<dbReference type="Pfam" id="PF00069">
    <property type="entry name" value="Pkinase"/>
    <property type="match status" value="1"/>
</dbReference>
<sequence length="446" mass="49276">MKMMKLPTLSRYTYIFAALNVILLLTGVLTLLTVLNWRNILDQPISSNPDIYTRLAVNDLVIYGGFVGAASTFLTVAISLWTFATRPTRENAQTLPLRAYMSSLFTTLLITLIAASLIWFSTLRERSLFTPVWEALPAQQKIFIQNDLKCCGWFNATLPGLFNDNIMSGFCEDPDIIRPDPDPNVVLGCVDKFGKKADDILNNTFTLSYGFTGVQFFLFVTAAALANLRIQQKRLASGGELFQRIYDQGKFTEADAIKVIRATLSGIAYLHTHQIVHRDLKPENLLYKTRGEPNPSAASELLRPKSSILSGSAAAAPGEGQNDDLLVIADFGIATSMSSEHEPLMTMCGSPGYAAPEILNNQGHGKPVDLWSIGVITYTLLCGYSPFRSENRAELIKDSKEEMEARNQCRSGYESDAKDGLEQQPVADDGRLVALFDHSILLRSLN</sequence>
<keyword evidence="1" id="KW-1133">Transmembrane helix</keyword>
<evidence type="ECO:0000256" key="1">
    <source>
        <dbReference type="SAM" id="Phobius"/>
    </source>
</evidence>
<dbReference type="Proteomes" id="UP000324748">
    <property type="component" value="Unassembled WGS sequence"/>
</dbReference>
<keyword evidence="1" id="KW-0472">Membrane</keyword>
<dbReference type="InterPro" id="IPR000719">
    <property type="entry name" value="Prot_kinase_dom"/>
</dbReference>
<dbReference type="PANTHER" id="PTHR24347">
    <property type="entry name" value="SERINE/THREONINE-PROTEIN KINASE"/>
    <property type="match status" value="1"/>
</dbReference>
<name>A0A5B0LN78_PUCGR</name>
<proteinExistence type="predicted"/>
<dbReference type="Gene3D" id="1.10.510.10">
    <property type="entry name" value="Transferase(Phosphotransferase) domain 1"/>
    <property type="match status" value="1"/>
</dbReference>
<dbReference type="AlphaFoldDB" id="A0A5B0LN78"/>
<evidence type="ECO:0000313" key="4">
    <source>
        <dbReference type="Proteomes" id="UP000324748"/>
    </source>
</evidence>
<protein>
    <submittedName>
        <fullName evidence="3">Phospholipid scramblase 1</fullName>
    </submittedName>
</protein>
<gene>
    <name evidence="3" type="primary">PLS1_1</name>
    <name evidence="3" type="ORF">PGT21_029296</name>
</gene>
<feature type="transmembrane region" description="Helical" evidence="1">
    <location>
        <begin position="95"/>
        <end position="120"/>
    </location>
</feature>
<feature type="transmembrane region" description="Helical" evidence="1">
    <location>
        <begin position="60"/>
        <end position="83"/>
    </location>
</feature>
<dbReference type="GO" id="GO:0005524">
    <property type="term" value="F:ATP binding"/>
    <property type="evidence" value="ECO:0007669"/>
    <property type="project" value="InterPro"/>
</dbReference>
<dbReference type="InterPro" id="IPR008271">
    <property type="entry name" value="Ser/Thr_kinase_AS"/>
</dbReference>
<feature type="transmembrane region" description="Helical" evidence="1">
    <location>
        <begin position="207"/>
        <end position="228"/>
    </location>
</feature>
<dbReference type="EMBL" id="VSWC01000196">
    <property type="protein sequence ID" value="KAA1066367.1"/>
    <property type="molecule type" value="Genomic_DNA"/>
</dbReference>
<evidence type="ECO:0000313" key="3">
    <source>
        <dbReference type="EMBL" id="KAA1066367.1"/>
    </source>
</evidence>
<feature type="domain" description="Protein kinase" evidence="2">
    <location>
        <begin position="143"/>
        <end position="446"/>
    </location>
</feature>
<reference evidence="3 4" key="1">
    <citation type="submission" date="2019-05" db="EMBL/GenBank/DDBJ databases">
        <title>Emergence of the Ug99 lineage of the wheat stem rust pathogen through somatic hybridization.</title>
        <authorList>
            <person name="Li F."/>
            <person name="Upadhyaya N.M."/>
            <person name="Sperschneider J."/>
            <person name="Matny O."/>
            <person name="Nguyen-Phuc H."/>
            <person name="Mago R."/>
            <person name="Raley C."/>
            <person name="Miller M.E."/>
            <person name="Silverstein K.A.T."/>
            <person name="Henningsen E."/>
            <person name="Hirsch C.D."/>
            <person name="Visser B."/>
            <person name="Pretorius Z.A."/>
            <person name="Steffenson B.J."/>
            <person name="Schwessinger B."/>
            <person name="Dodds P.N."/>
            <person name="Figueroa M."/>
        </authorList>
    </citation>
    <scope>NUCLEOTIDE SEQUENCE [LARGE SCALE GENOMIC DNA]</scope>
    <source>
        <strain evidence="3">21-0</strain>
    </source>
</reference>
<keyword evidence="1" id="KW-0812">Transmembrane</keyword>
<dbReference type="InterPro" id="IPR011009">
    <property type="entry name" value="Kinase-like_dom_sf"/>
</dbReference>
<accession>A0A5B0LN78</accession>
<dbReference type="PROSITE" id="PS00108">
    <property type="entry name" value="PROTEIN_KINASE_ST"/>
    <property type="match status" value="1"/>
</dbReference>
<keyword evidence="4" id="KW-1185">Reference proteome</keyword>